<evidence type="ECO:0000313" key="2">
    <source>
        <dbReference type="Proteomes" id="UP000199520"/>
    </source>
</evidence>
<protein>
    <submittedName>
        <fullName evidence="1">Uncharacterized protein</fullName>
    </submittedName>
</protein>
<dbReference type="AlphaFoldDB" id="A0A1I4P247"/>
<organism evidence="1 2">
    <name type="scientific">Pelosinus propionicus DSM 13327</name>
    <dbReference type="NCBI Taxonomy" id="1123291"/>
    <lineage>
        <taxon>Bacteria</taxon>
        <taxon>Bacillati</taxon>
        <taxon>Bacillota</taxon>
        <taxon>Negativicutes</taxon>
        <taxon>Selenomonadales</taxon>
        <taxon>Sporomusaceae</taxon>
        <taxon>Pelosinus</taxon>
    </lineage>
</organism>
<keyword evidence="2" id="KW-1185">Reference proteome</keyword>
<dbReference type="Proteomes" id="UP000199520">
    <property type="component" value="Unassembled WGS sequence"/>
</dbReference>
<accession>A0A1I4P247</accession>
<name>A0A1I4P247_9FIRM</name>
<dbReference type="OrthoDB" id="1682687at2"/>
<reference evidence="2" key="1">
    <citation type="submission" date="2016-10" db="EMBL/GenBank/DDBJ databases">
        <authorList>
            <person name="Varghese N."/>
            <person name="Submissions S."/>
        </authorList>
    </citation>
    <scope>NUCLEOTIDE SEQUENCE [LARGE SCALE GENOMIC DNA]</scope>
    <source>
        <strain evidence="2">DSM 13327</strain>
    </source>
</reference>
<sequence>MNQYLSRDEKENLVRLMTLRVQLEKVIELYSSLKNVDKKFLSELRHARTRLEKSADIRLGYLDEQAKENLMVSISKPATPEAIQANVEDDLDLDCENNGLPVTLLLNSGLKIVMHLPEHMTECLIEEIKRPSRFSRSICAKFVDDEFVAIDMQEVVGMHVSGLEDLEWAKLKPVQTQSNSTTDQERYRIECSCGAEYFANMYNGFPGGRTKGRCRECQKTVFADLQVKEISDPSDGVGATLLTNRYFVNREPQQVKEMCQEQAPSRNLQVHSKNYGREYKDPCQLIG</sequence>
<gene>
    <name evidence="1" type="ORF">SAMN04490355_105627</name>
</gene>
<dbReference type="RefSeq" id="WP_090942756.1">
    <property type="nucleotide sequence ID" value="NZ_FOTS01000056.1"/>
</dbReference>
<dbReference type="EMBL" id="FOTS01000056">
    <property type="protein sequence ID" value="SFM21828.1"/>
    <property type="molecule type" value="Genomic_DNA"/>
</dbReference>
<evidence type="ECO:0000313" key="1">
    <source>
        <dbReference type="EMBL" id="SFM21828.1"/>
    </source>
</evidence>
<dbReference type="STRING" id="1123291.SAMN04490355_105627"/>
<proteinExistence type="predicted"/>